<keyword evidence="2" id="KW-1133">Transmembrane helix</keyword>
<evidence type="ECO:0000313" key="4">
    <source>
        <dbReference type="EMBL" id="MWV57088.1"/>
    </source>
</evidence>
<evidence type="ECO:0000256" key="2">
    <source>
        <dbReference type="SAM" id="Phobius"/>
    </source>
</evidence>
<comment type="caution">
    <text evidence="4">The sequence shown here is derived from an EMBL/GenBank/DDBJ whole genome shotgun (WGS) entry which is preliminary data.</text>
</comment>
<feature type="transmembrane region" description="Helical" evidence="2">
    <location>
        <begin position="77"/>
        <end position="99"/>
    </location>
</feature>
<gene>
    <name evidence="3" type="ORF">GGG87_08840</name>
    <name evidence="4" type="ORF">GGH11_08880</name>
</gene>
<dbReference type="AlphaFoldDB" id="A0A6I4REA7"/>
<dbReference type="Proteomes" id="UP000435423">
    <property type="component" value="Unassembled WGS sequence"/>
</dbReference>
<feature type="transmembrane region" description="Helical" evidence="2">
    <location>
        <begin position="47"/>
        <end position="65"/>
    </location>
</feature>
<sequence length="168" mass="19234">MKKYLKFLVTTNDLFNVVTIIIALILSWLGTSTIFDGKLDLNSKYPIFLYATITTLTSAIVDPILEIFRVESKKKKLFTLTLGVVTSLILGMSSFYNNYIFLSIQSISKRGGFSAISVSLLLLNLAYINYQVQVQKEKEILQEKNEKKEILTENIRLKKKLLNKEIEK</sequence>
<accession>A0A6I4REA7</accession>
<name>A0A6I4REA7_9STRE</name>
<keyword evidence="5" id="KW-1185">Reference proteome</keyword>
<feature type="coiled-coil region" evidence="1">
    <location>
        <begin position="134"/>
        <end position="161"/>
    </location>
</feature>
<dbReference type="EMBL" id="WLCG01000013">
    <property type="protein sequence ID" value="MTB65101.1"/>
    <property type="molecule type" value="Genomic_DNA"/>
</dbReference>
<feature type="transmembrane region" description="Helical" evidence="2">
    <location>
        <begin position="111"/>
        <end position="130"/>
    </location>
</feature>
<evidence type="ECO:0000313" key="6">
    <source>
        <dbReference type="Proteomes" id="UP000435423"/>
    </source>
</evidence>
<dbReference type="RefSeq" id="WP_154608988.1">
    <property type="nucleotide sequence ID" value="NZ_CP072115.1"/>
</dbReference>
<feature type="transmembrane region" description="Helical" evidence="2">
    <location>
        <begin position="12"/>
        <end position="35"/>
    </location>
</feature>
<evidence type="ECO:0000313" key="3">
    <source>
        <dbReference type="EMBL" id="MTB65101.1"/>
    </source>
</evidence>
<reference evidence="4 6" key="1">
    <citation type="submission" date="2019-10" db="EMBL/GenBank/DDBJ databases">
        <title>Streptococcis sp, isolated from the respiratory tract of Marmot.</title>
        <authorList>
            <person name="Zhang G."/>
        </authorList>
    </citation>
    <scope>NUCLEOTIDE SEQUENCE [LARGE SCALE GENOMIC DNA]</scope>
    <source>
        <strain evidence="6">zg-70</strain>
        <strain evidence="4">Zg-70</strain>
    </source>
</reference>
<reference evidence="3 5" key="2">
    <citation type="submission" date="2019-11" db="EMBL/GenBank/DDBJ databases">
        <title>Streptococcis sp. isolated from the respiratory tract of Marmot.</title>
        <authorList>
            <person name="Zhang G."/>
        </authorList>
    </citation>
    <scope>NUCLEOTIDE SEQUENCE [LARGE SCALE GENOMIC DNA]</scope>
    <source>
        <strain evidence="5">zg-86</strain>
        <strain evidence="3">Zg-86</strain>
    </source>
</reference>
<keyword evidence="2" id="KW-0472">Membrane</keyword>
<protein>
    <submittedName>
        <fullName evidence="4">Uncharacterized protein</fullName>
    </submittedName>
</protein>
<proteinExistence type="predicted"/>
<organism evidence="4 6">
    <name type="scientific">Streptococcus zhangguiae</name>
    <dbReference type="NCBI Taxonomy" id="2664091"/>
    <lineage>
        <taxon>Bacteria</taxon>
        <taxon>Bacillati</taxon>
        <taxon>Bacillota</taxon>
        <taxon>Bacilli</taxon>
        <taxon>Lactobacillales</taxon>
        <taxon>Streptococcaceae</taxon>
        <taxon>Streptococcus</taxon>
    </lineage>
</organism>
<dbReference type="Proteomes" id="UP000435060">
    <property type="component" value="Unassembled WGS sequence"/>
</dbReference>
<keyword evidence="1" id="KW-0175">Coiled coil</keyword>
<dbReference type="EMBL" id="WUBJ01000012">
    <property type="protein sequence ID" value="MWV57088.1"/>
    <property type="molecule type" value="Genomic_DNA"/>
</dbReference>
<keyword evidence="2" id="KW-0812">Transmembrane</keyword>
<evidence type="ECO:0000256" key="1">
    <source>
        <dbReference type="SAM" id="Coils"/>
    </source>
</evidence>
<evidence type="ECO:0000313" key="5">
    <source>
        <dbReference type="Proteomes" id="UP000435060"/>
    </source>
</evidence>